<feature type="compositionally biased region" description="Low complexity" evidence="13">
    <location>
        <begin position="1437"/>
        <end position="1451"/>
    </location>
</feature>
<dbReference type="GO" id="GO:0004315">
    <property type="term" value="F:3-oxoacyl-[acyl-carrier-protein] synthase activity"/>
    <property type="evidence" value="ECO:0007669"/>
    <property type="project" value="InterPro"/>
</dbReference>
<evidence type="ECO:0000256" key="5">
    <source>
        <dbReference type="ARBA" id="ARBA00022450"/>
    </source>
</evidence>
<feature type="compositionally biased region" description="Low complexity" evidence="13">
    <location>
        <begin position="1539"/>
        <end position="1550"/>
    </location>
</feature>
<protein>
    <recommendedName>
        <fullName evidence="19">Polyketide synthase</fullName>
    </recommendedName>
</protein>
<dbReference type="GO" id="GO:0031177">
    <property type="term" value="F:phosphopantetheine binding"/>
    <property type="evidence" value="ECO:0007669"/>
    <property type="project" value="InterPro"/>
</dbReference>
<feature type="region of interest" description="N-terminal hotdog fold" evidence="11">
    <location>
        <begin position="2086"/>
        <end position="2230"/>
    </location>
</feature>
<dbReference type="CDD" id="cd00833">
    <property type="entry name" value="PKS"/>
    <property type="match status" value="3"/>
</dbReference>
<dbReference type="InterPro" id="IPR032821">
    <property type="entry name" value="PKS_assoc"/>
</dbReference>
<accession>A0A8D5AKM5</accession>
<feature type="region of interest" description="N-terminal hotdog fold" evidence="11">
    <location>
        <begin position="3528"/>
        <end position="3641"/>
    </location>
</feature>
<feature type="region of interest" description="Disordered" evidence="13">
    <location>
        <begin position="4752"/>
        <end position="4771"/>
    </location>
</feature>
<dbReference type="InterPro" id="IPR049900">
    <property type="entry name" value="PKS_mFAS_DH"/>
</dbReference>
<comment type="subcellular location">
    <subcellularLocation>
        <location evidence="1">Cytoplasm</location>
    </subcellularLocation>
</comment>
<feature type="region of interest" description="Disordered" evidence="13">
    <location>
        <begin position="1426"/>
        <end position="1451"/>
    </location>
</feature>
<evidence type="ECO:0000256" key="8">
    <source>
        <dbReference type="ARBA" id="ARBA00022679"/>
    </source>
</evidence>
<feature type="active site" description="Proton acceptor; for dehydratase activity" evidence="11">
    <location>
        <position position="3564"/>
    </location>
</feature>
<dbReference type="InterPro" id="IPR020806">
    <property type="entry name" value="PKS_PP-bd"/>
</dbReference>
<dbReference type="GO" id="GO:0005737">
    <property type="term" value="C:cytoplasm"/>
    <property type="evidence" value="ECO:0007669"/>
    <property type="project" value="UniProtKB-SubCell"/>
</dbReference>
<feature type="region of interest" description="C-terminal hotdog fold" evidence="11">
    <location>
        <begin position="439"/>
        <end position="591"/>
    </location>
</feature>
<dbReference type="Pfam" id="PF14765">
    <property type="entry name" value="PS-DH"/>
    <property type="match status" value="3"/>
</dbReference>
<dbReference type="KEGG" id="moz:MoryE10_19020"/>
<dbReference type="InterPro" id="IPR054514">
    <property type="entry name" value="RhiE-like_linker"/>
</dbReference>
<evidence type="ECO:0000256" key="4">
    <source>
        <dbReference type="ARBA" id="ARBA00006484"/>
    </source>
</evidence>
<feature type="region of interest" description="N-terminal hotdog fold" evidence="11">
    <location>
        <begin position="289"/>
        <end position="422"/>
    </location>
</feature>
<dbReference type="Pfam" id="PF00550">
    <property type="entry name" value="PP-binding"/>
    <property type="match status" value="3"/>
</dbReference>
<dbReference type="SMART" id="SM00826">
    <property type="entry name" value="PKS_DH"/>
    <property type="match status" value="3"/>
</dbReference>
<dbReference type="PROSITE" id="PS52019">
    <property type="entry name" value="PKS_MFAS_DH"/>
    <property type="match status" value="3"/>
</dbReference>
<keyword evidence="18" id="KW-1185">Reference proteome</keyword>
<dbReference type="InterPro" id="IPR020841">
    <property type="entry name" value="PKS_Beta-ketoAc_synthase_dom"/>
</dbReference>
<dbReference type="InterPro" id="IPR014031">
    <property type="entry name" value="Ketoacyl_synth_C"/>
</dbReference>
<dbReference type="InterPro" id="IPR014030">
    <property type="entry name" value="Ketoacyl_synth_N"/>
</dbReference>
<evidence type="ECO:0000259" key="14">
    <source>
        <dbReference type="PROSITE" id="PS50075"/>
    </source>
</evidence>
<dbReference type="InterPro" id="IPR050091">
    <property type="entry name" value="PKS_NRPS_Biosynth_Enz"/>
</dbReference>
<evidence type="ECO:0000256" key="6">
    <source>
        <dbReference type="ARBA" id="ARBA00022490"/>
    </source>
</evidence>
<reference evidence="17" key="1">
    <citation type="submission" date="2019-06" db="EMBL/GenBank/DDBJ databases">
        <title>Complete genome sequence of Methylogaea oryzae strain JCM16910.</title>
        <authorList>
            <person name="Asakawa S."/>
        </authorList>
    </citation>
    <scope>NUCLEOTIDE SEQUENCE</scope>
    <source>
        <strain evidence="17">E10</strain>
    </source>
</reference>
<keyword evidence="9" id="KW-0511">Multifunctional enzyme</keyword>
<feature type="domain" description="Ketosynthase family 3 (KS3)" evidence="15">
    <location>
        <begin position="2955"/>
        <end position="3386"/>
    </location>
</feature>
<dbReference type="Pfam" id="PF08242">
    <property type="entry name" value="Methyltransf_12"/>
    <property type="match status" value="2"/>
</dbReference>
<dbReference type="EMBL" id="AP019782">
    <property type="protein sequence ID" value="BBL71296.1"/>
    <property type="molecule type" value="Genomic_DNA"/>
</dbReference>
<comment type="function">
    <text evidence="10">Involved in production of the polyketide antibiotic thailandamide.</text>
</comment>
<keyword evidence="8 12" id="KW-0808">Transferase</keyword>
<evidence type="ECO:0000256" key="3">
    <source>
        <dbReference type="ARBA" id="ARBA00005194"/>
    </source>
</evidence>
<dbReference type="PANTHER" id="PTHR43775">
    <property type="entry name" value="FATTY ACID SYNTHASE"/>
    <property type="match status" value="1"/>
</dbReference>
<dbReference type="GO" id="GO:0071770">
    <property type="term" value="P:DIM/DIP cell wall layer assembly"/>
    <property type="evidence" value="ECO:0007669"/>
    <property type="project" value="TreeGrafter"/>
</dbReference>
<feature type="domain" description="Carrier" evidence="14">
    <location>
        <begin position="2839"/>
        <end position="2915"/>
    </location>
</feature>
<feature type="domain" description="PKS/mFAS DH" evidence="16">
    <location>
        <begin position="289"/>
        <end position="591"/>
    </location>
</feature>
<dbReference type="UniPathway" id="UPA00094"/>
<feature type="domain" description="Ketosynthase family 3 (KS3)" evidence="15">
    <location>
        <begin position="1"/>
        <end position="187"/>
    </location>
</feature>
<feature type="active site" description="Proton donor; for dehydratase activity" evidence="11">
    <location>
        <position position="3704"/>
    </location>
</feature>
<evidence type="ECO:0000259" key="16">
    <source>
        <dbReference type="PROSITE" id="PS52019"/>
    </source>
</evidence>
<dbReference type="SMART" id="SM01294">
    <property type="entry name" value="PKS_PP_betabranch"/>
    <property type="match status" value="3"/>
</dbReference>
<evidence type="ECO:0000256" key="13">
    <source>
        <dbReference type="SAM" id="MobiDB-lite"/>
    </source>
</evidence>
<keyword evidence="6" id="KW-0963">Cytoplasm</keyword>
<dbReference type="Pfam" id="PF22336">
    <property type="entry name" value="RhiE-like_linker"/>
    <property type="match status" value="1"/>
</dbReference>
<evidence type="ECO:0000256" key="9">
    <source>
        <dbReference type="ARBA" id="ARBA00023268"/>
    </source>
</evidence>
<dbReference type="InterPro" id="IPR057326">
    <property type="entry name" value="KR_dom"/>
</dbReference>
<dbReference type="InterPro" id="IPR013217">
    <property type="entry name" value="Methyltransf_12"/>
</dbReference>
<proteinExistence type="inferred from homology"/>
<feature type="domain" description="Ketosynthase family 3 (KS3)" evidence="15">
    <location>
        <begin position="1574"/>
        <end position="1989"/>
    </location>
</feature>
<evidence type="ECO:0000256" key="12">
    <source>
        <dbReference type="RuleBase" id="RU003694"/>
    </source>
</evidence>
<dbReference type="FunFam" id="3.40.47.10:FF:000019">
    <property type="entry name" value="Polyketide synthase type I"/>
    <property type="match status" value="2"/>
</dbReference>
<dbReference type="CDD" id="cd02440">
    <property type="entry name" value="AdoMet_MTases"/>
    <property type="match status" value="2"/>
</dbReference>
<dbReference type="SMART" id="SM00822">
    <property type="entry name" value="PKS_KR"/>
    <property type="match status" value="3"/>
</dbReference>
<dbReference type="PROSITE" id="PS52004">
    <property type="entry name" value="KS3_2"/>
    <property type="match status" value="3"/>
</dbReference>
<dbReference type="SMART" id="SM00825">
    <property type="entry name" value="PKS_KS"/>
    <property type="match status" value="2"/>
</dbReference>
<evidence type="ECO:0000256" key="1">
    <source>
        <dbReference type="ARBA" id="ARBA00004496"/>
    </source>
</evidence>
<evidence type="ECO:0000256" key="7">
    <source>
        <dbReference type="ARBA" id="ARBA00022553"/>
    </source>
</evidence>
<dbReference type="Pfam" id="PF02801">
    <property type="entry name" value="Ketoacyl-synt_C"/>
    <property type="match status" value="3"/>
</dbReference>
<feature type="domain" description="PKS/mFAS DH" evidence="16">
    <location>
        <begin position="3528"/>
        <end position="3787"/>
    </location>
</feature>
<gene>
    <name evidence="17" type="ORF">MoryE10_19020</name>
</gene>
<dbReference type="InterPro" id="IPR020807">
    <property type="entry name" value="PKS_DH"/>
</dbReference>
<comment type="pathway">
    <text evidence="2">Antibiotic biosynthesis.</text>
</comment>
<evidence type="ECO:0008006" key="19">
    <source>
        <dbReference type="Google" id="ProtNLM"/>
    </source>
</evidence>
<dbReference type="InterPro" id="IPR049552">
    <property type="entry name" value="PKS_DH_N"/>
</dbReference>
<dbReference type="PANTHER" id="PTHR43775:SF37">
    <property type="entry name" value="SI:DKEY-61P9.11"/>
    <property type="match status" value="1"/>
</dbReference>
<comment type="similarity">
    <text evidence="12">Belongs to the thiolase-like superfamily. Beta-ketoacyl-ACP synthases family.</text>
</comment>
<sequence length="4802" mass="498572">MVLKPLARALGDGDRVDAVILASGANQDGRSNGITAPSALAQAQLLRSVLRKAGVSADSVDLIETHGTGTRLGDPIEAAALREVYGERPLDAPLRVSALKGCTGHASEAAGIGGLIAAIQALRHGVFPPIAGFAKLNAHLAEGPAGDGRLLFSAGAAPWPQPAGRPRRAAVSSFGLSGTNVQVIVQEAAAVTAAGADPGALPAGAGEGEPNAIASSLPFLLSAAAPQDLARRRADLADWLAAHPDAAPAEVAATLLFHREPMACRWGACAASLEELRRKLAQDDGDAGHPLVMRWLAGETPQADWLPCARKPPLALPAYPFRGPRLWGGRTLPEAESAASLLGEAQPDGGFLRVFRGDEALAADHQVGGQALLHAAVMLEMALEAAQPAALAQLAWLKPLEIGAATPVATAIADDELTISRDGVAHFSARLSRDEPAALEPLPAETLWQSLPAAEDGGEAAPAGVYLGPSFPGPDRIRSDGVQALAFLENAPAQGLAVAPALLDAAIRTAAAAVAGAEAGGPVLRFPARLERLQRLAELPPQGYWLHARRRRPGAARAVETVDVVIHGRTGEPLLRMDGLVLASAQPAENLSATAPGERDAAAESPVAASWRVAWRELPAVAHGHAADAMLVVAAEAGDALADALCRQFPEARRLAFDADFPAALSGLPRRAAVWFLDGGGDNTPALLRLLQALAKLNLDVTLRIVARGALAVLPGETPPQPHGAAALGLGKAAGREFPEWRVRLFDLEPARPADAALVEQLLGDPGDELGEAVALRGGRRYAQRLEPLGGAGDAAPVELPAGAHVIFVGGAGRLGREVSKHLARSRGARVSVIGRAPLDPPRQALLDEIRRLGGQAGYHAADIADRAALNAALDAALAEFGPAALLIQAAVDPAFARIERAVPAEFAAALAPKVAGLVNLADALAQRDIAALAVFSSIGAFAGFPANDGQASYCAACTFEASHALGLAQRLGKPVRVIHWGLWDSGDFPPEALAQMGAAGLYAMSPDAIGESLYDLLRQPFARTVHARLAASAWLDVGVAPAALERHAAPLAEAARRAMETGSVAEGEEAGSREAAARLSARIDAGLAAVLSSRGLAPGASVGAEDALRKLALLPRHRRLADALLHMALRRGLLRRENGEIHRVSPAAPNTPNTGGAPVDAGDDAGLGAALRLLDRCLAALPQVLAGELPATEVLFPQGSMDWVEPIYRDQPVLADCGRRLAAAVAAAVAAGARRVLEIGAGTGSTAGPVLDALREAGLEGRCHYLYTDVSRAFVRHGQTRFGNRLGGARVLDIARPPGEQGMDTGVWDVIVASNVLHATPDMRATLGHVAELLAPGGIVLVNEMVEPDHFATLTFGLLDGWWEAEDPECRLQDGPILSIAGWRDILRRAGLRGRWAYDSGGRPESSVGGQAILLAYQSAAPADSRRTAPARHSGAAPANEAGAPAAAPPASRAALETALRDILAAVLDTPAATLERDRPFMEMGVDSLIAPQIAEEVLAALGCPLRVTDIYKHGNLAALAAHLLEAYPEQAGRVGRASAASAAVPQAPARRHPADDAPQDRWPSARQGEASPDAIAIIGMAARYAGAPDLDALWRLLDEGRHAIAPVDRFDLEPWFDPAGGPGKTYARWGGFLEDYDRFDPYFFNITPAEAEVMDPQQRVLMEEAWKALESAGLSPETVSGGRCGLFIGASANNYQSEGAPGLRTLGSSMAILSARMAYVLNLRGPTFPIDTGCSSSLVAVHQACQSLRSGECDLALAGGVSVNLISPDIFLYLADAGMASHSGASRTFDDNADGFVPGEGAGVVVLKRLADALADGDRIDAVIAGSGINQDGRTAGLTAPSSEAQAALLLDVYRRYGLDPSEFGMVEAHGTGTRLGDPIEVQALTEAFRHYTGRNGGCALGSVKTNIGHSMAAAGMAGIAKALLALRHRRIPASLNFAEPNRHIDFADSPFFVPTRSIPWPQGRAFKACVSSFGFSGTNAHIVLQAADAGEPAAADSQGPWLFAVSARDAEALKRRLGDLADWLHANETADLARLAQTLGQGRAHWRYRRALLAEDRPTLLAALRQAAQDASPRPVAAGHIPHRAEGRDLARLAQAYEAGDTPDWGALFGPRRAPLALPAYPFARERFWSMPMAKAASGDGAIPAGDYAVTPQHPLLAAHRVGGQCILPGTLGLELLRGDAAALTDVAWLRPLAEKDTPVRLRVAAGTDSVELVSADGWALARGRRQAEGAVPEPPADFAAATRLAGGELYARFERAGFVYGAPLRVVEWVEIGAGAARSKLVPAAGLQHDALLLSASLLDGALQTAAAIGHGGDARLPDEQWVPHHLAALRVWRRPVGPCYAQARLEESADPDSLVFSVGLFDESGAPLAAFEGMTARRLAPAAEEGRDVAQVHLPLWRVEAALAGLPEPAAIAVAGGDARLEAGLRRSFPQARLLAISAEDGAPNLAVQLAELPAPLLVVHAGAEQTDPLPPTGEALNLARALLLAARPDGARLLSLAFCAVDAPAGLAAAGIAGLYRTLRLEAPALDARVLLAEAGVDAAAALAREAVAEYAGDPLLRYGADGLRRAADWARPAVLPPLQRLPANGVALISGGLGGIGLALGRRLAAEGASHIALLSRTPPGAAAQAAIRHMESQGAKVMALAADVADAAGLAAALAAVRESLGPIGAVYHLAGVLRDGFLLRNDEGALAEVFAAKVHGARLLDELTRQDPVEAFVLFGSTAAAFGSIGQAEYAAANACLAAFAECRAARAGKTLCLNWPLWADGGMSPPAEAVAHLQAIGMTPLPAESGFDLLARSLALDAAVATPLYGRPGLIGRLRSAAAPARSAADGALPAGTGFQYLRDLLAGITKLPHERIEPDTPFEDMGIDSIAIMKLNRQMEEDLGPVAKTLFFEYRTPNALAAHLARIKSHELGRRSPSDSGNAAPAAPHSSTASAAERAVPTESGGAADAIAIVGMAGLYPMAEDLDAFWNNLREGRDCVREIPPQRWPLEGFYDPDRDRPDTAHCKWGGFIEDADCFDARFFGIAPLEAETLDPQARKFLEVCWNALEDAGLDPDRMFDGLPERERARRACGVFVGVMYGDYQLFGPEEAQKGNLIGPNADYWNIANRVSAFLDLHGPSLAVDTACSSSLSAIHLACQSIRGGDCDMALVGGVNLCLHPRRHWILSKAGMAASDGRCRSFGAGGDGYVPGEGIGALVLKPLARARADGDRVLGVILGSALNHGGRTSGYTVPNPVAQGDAVSMALARAGVDPASLSYIEAHGTGTPLGDPIEIRGLARAFEQAMPENCAIGSVKSNIGHLESAAGIAGLTKVLLQMRERQLVPSLHAESPNPGLDLAGTGFRIVTRGEPWHSPQGAPLRAGISSFGAGGANAHVILEAGDAPADEVAADAPESRVLLLSAHDQEALRRRARQLAEFLLSAAGRRLSLRDIAHTLAAGRKPLAWRLAVLGDGREELAAALRGFADGAAGVAGVYSGMAAKRAAPASAATDPAALAEAWAQGAAPPVMPGRRVGLPGYPFAKRRLWVKIAPAANDAVRALPHPASHRFASGQPPLADHKIGGRRLLPGATSLWLALQAAGTPLRDVAWPVPGIAPADGELEVRVERDGERVAVRAADGACLLQARAASAASPASPPPNIETLAAACPETLDGPAVYAALALAGAEYGPSLRGLREVRRGDGVCLASLEPGMTPDAVLDAAFQLCFALIPDRLAGAALLPAGIGGIAVAGALESASRLAARRCDGGNGQGIAVDFHLLDDDGAAVAWIEDFRATAPGQSADSADEPPLRVLRPEWTPIAAPLDDWTPRRAWVLAERPGDAVAQSLATAWGAASGDLAQVPAGTPDAVAIVLGGTPGDLPGEALRTGYLLESLLQLLRGWAAAERPPAVLLLTREAHAGSGAGGAAAAAFLRSAARERSDWRAVALDLPAAVWEEAAQGRPLPAAVLHGLPREAGGEAVPPERLWRDGLLMQRVLAPLELPPAASPWRDGDVLLVAGSGGLGGLLARHAAARARVSVAFVGRAPQPNPATEQALQALRAQGRPACYLQADLADAAAVSSAVAQAEAQLGPIAWLAHTALVMGDAPLAELTPDTLLRVLAPKSVGLANLAAACRPARGLLLFSSSNALTANPGQAAYAAASAFVDAAAQGLPYPVHVFDWGYWGETGAVADAAHQAHLARLGVLPIRDQEGLEALERVVVAGLPRAAVLRVAERLLSPMGIDTGRAVQWRADAPKQLAESARQAATAVQQAAERFADPDLDSLNAYAARRLWQALDELGVPLAAGSALDGAALADKLGANADYRPLMAALAELLQRAGLLDGAGRSKGAAVGDVAAERARLERDAPAAAPTLALLETCMGALGDVVAGRRDAASVLFQGGDAAAVAALYQGNPVVDHFQKLAAAAVAGAVRALPERSAQNPVRILEVGAGTGGTSGFVLDALAELDGWHYRLTDLSAGLAAATAERLDPQRLRLESGRLDVTLPLGPQGVAPGSVDVLVAANVLHATPDLLEVLANLKEALAPGGLLVLNEATSRQDVNTLTFGLTPGWWAFRDAERRCPHGPLLDPARWNQALAEAGFSVAAGFGLPLARGGEHPLQSVIAAVADGFAPAPGRRARPAPAVSRAAPPSSPAAVAADLSELEQSLRRLIAETLRLEADELGVDDSFADHGADSILSVELVRRLNAAYAIDLKSTALFNYSTVRELAGYMAREHGVAAAPPTSGSDGGKRRAKRLLEVINRRREAAPVNREAEFWSRQGGDVPAETASAPVTADLDEVLSRLERGEISVAEALELNYADE</sequence>
<comment type="similarity">
    <text evidence="4">Belongs to the short-chain dehydrogenases/reductases (SDR) family.</text>
</comment>
<dbReference type="GO" id="GO:0006633">
    <property type="term" value="P:fatty acid biosynthetic process"/>
    <property type="evidence" value="ECO:0007669"/>
    <property type="project" value="UniProtKB-UniPathway"/>
</dbReference>
<organism evidence="17 18">
    <name type="scientific">Methylogaea oryzae</name>
    <dbReference type="NCBI Taxonomy" id="1295382"/>
    <lineage>
        <taxon>Bacteria</taxon>
        <taxon>Pseudomonadati</taxon>
        <taxon>Pseudomonadota</taxon>
        <taxon>Gammaproteobacteria</taxon>
        <taxon>Methylococcales</taxon>
        <taxon>Methylococcaceae</taxon>
        <taxon>Methylogaea</taxon>
    </lineage>
</organism>
<dbReference type="InterPro" id="IPR013968">
    <property type="entry name" value="PKS_KR"/>
</dbReference>
<name>A0A8D5AKM5_9GAMM</name>
<dbReference type="PROSITE" id="PS50075">
    <property type="entry name" value="CARRIER"/>
    <property type="match status" value="3"/>
</dbReference>
<feature type="domain" description="PKS/mFAS DH" evidence="16">
    <location>
        <begin position="2086"/>
        <end position="2390"/>
    </location>
</feature>
<dbReference type="Proteomes" id="UP000824988">
    <property type="component" value="Chromosome"/>
</dbReference>
<feature type="region of interest" description="Disordered" evidence="13">
    <location>
        <begin position="2918"/>
        <end position="2948"/>
    </location>
</feature>
<evidence type="ECO:0000256" key="11">
    <source>
        <dbReference type="PROSITE-ProRule" id="PRU01363"/>
    </source>
</evidence>
<feature type="region of interest" description="C-terminal hotdog fold" evidence="11">
    <location>
        <begin position="2245"/>
        <end position="2390"/>
    </location>
</feature>
<feature type="compositionally biased region" description="Low complexity" evidence="13">
    <location>
        <begin position="2930"/>
        <end position="2943"/>
    </location>
</feature>
<evidence type="ECO:0000313" key="18">
    <source>
        <dbReference type="Proteomes" id="UP000824988"/>
    </source>
</evidence>
<dbReference type="GO" id="GO:0005886">
    <property type="term" value="C:plasma membrane"/>
    <property type="evidence" value="ECO:0007669"/>
    <property type="project" value="TreeGrafter"/>
</dbReference>
<feature type="region of interest" description="C-terminal hotdog fold" evidence="11">
    <location>
        <begin position="3653"/>
        <end position="3787"/>
    </location>
</feature>
<dbReference type="InterPro" id="IPR018201">
    <property type="entry name" value="Ketoacyl_synth_AS"/>
</dbReference>
<dbReference type="InterPro" id="IPR049551">
    <property type="entry name" value="PKS_DH_C"/>
</dbReference>
<feature type="region of interest" description="Disordered" evidence="13">
    <location>
        <begin position="1539"/>
        <end position="1570"/>
    </location>
</feature>
<comment type="caution">
    <text evidence="11">Lacks conserved residue(s) required for the propagation of feature annotation.</text>
</comment>
<feature type="domain" description="Carrier" evidence="14">
    <location>
        <begin position="4639"/>
        <end position="4716"/>
    </location>
</feature>
<evidence type="ECO:0000313" key="17">
    <source>
        <dbReference type="EMBL" id="BBL71296.1"/>
    </source>
</evidence>
<dbReference type="InterPro" id="IPR009081">
    <property type="entry name" value="PP-bd_ACP"/>
</dbReference>
<evidence type="ECO:0000259" key="15">
    <source>
        <dbReference type="PROSITE" id="PS52004"/>
    </source>
</evidence>
<dbReference type="Pfam" id="PF21089">
    <property type="entry name" value="PKS_DH_N"/>
    <property type="match status" value="1"/>
</dbReference>
<dbReference type="Pfam" id="PF16197">
    <property type="entry name" value="KAsynt_C_assoc"/>
    <property type="match status" value="2"/>
</dbReference>
<keyword evidence="7" id="KW-0597">Phosphoprotein</keyword>
<evidence type="ECO:0000256" key="2">
    <source>
        <dbReference type="ARBA" id="ARBA00004792"/>
    </source>
</evidence>
<feature type="domain" description="Carrier" evidence="14">
    <location>
        <begin position="1452"/>
        <end position="1529"/>
    </location>
</feature>
<dbReference type="SMART" id="SM00823">
    <property type="entry name" value="PKS_PP"/>
    <property type="match status" value="3"/>
</dbReference>
<comment type="pathway">
    <text evidence="3">Lipid metabolism; fatty acid biosynthesis.</text>
</comment>
<dbReference type="Pfam" id="PF00109">
    <property type="entry name" value="ketoacyl-synt"/>
    <property type="match status" value="2"/>
</dbReference>
<keyword evidence="5" id="KW-0596">Phosphopantetheine</keyword>
<dbReference type="PROSITE" id="PS00606">
    <property type="entry name" value="KS3_1"/>
    <property type="match status" value="2"/>
</dbReference>
<dbReference type="GO" id="GO:0004312">
    <property type="term" value="F:fatty acid synthase activity"/>
    <property type="evidence" value="ECO:0007669"/>
    <property type="project" value="TreeGrafter"/>
</dbReference>
<evidence type="ECO:0000256" key="10">
    <source>
        <dbReference type="ARBA" id="ARBA00054155"/>
    </source>
</evidence>
<dbReference type="Pfam" id="PF08659">
    <property type="entry name" value="KR"/>
    <property type="match status" value="3"/>
</dbReference>